<name>A0A401NT35_SCYTO</name>
<sequence length="129" mass="14052">MLPAVGGRDGLIKYSEYGAGRAEKWAICPVALPRISFEPHQTNFPQSCLNRGRINVTTTLWLECSSPVLVGSTAGDETDHPNIHCPSGRPNVTSDGWGSEITPCDFRKVLCSLIEVKRATFDTITFGKS</sequence>
<dbReference type="AlphaFoldDB" id="A0A401NT35"/>
<keyword evidence="2" id="KW-1185">Reference proteome</keyword>
<reference evidence="1 2" key="1">
    <citation type="journal article" date="2018" name="Nat. Ecol. Evol.">
        <title>Shark genomes provide insights into elasmobranch evolution and the origin of vertebrates.</title>
        <authorList>
            <person name="Hara Y"/>
            <person name="Yamaguchi K"/>
            <person name="Onimaru K"/>
            <person name="Kadota M"/>
            <person name="Koyanagi M"/>
            <person name="Keeley SD"/>
            <person name="Tatsumi K"/>
            <person name="Tanaka K"/>
            <person name="Motone F"/>
            <person name="Kageyama Y"/>
            <person name="Nozu R"/>
            <person name="Adachi N"/>
            <person name="Nishimura O"/>
            <person name="Nakagawa R"/>
            <person name="Tanegashima C"/>
            <person name="Kiyatake I"/>
            <person name="Matsumoto R"/>
            <person name="Murakumo K"/>
            <person name="Nishida K"/>
            <person name="Terakita A"/>
            <person name="Kuratani S"/>
            <person name="Sato K"/>
            <person name="Hyodo S Kuraku.S."/>
        </authorList>
    </citation>
    <scope>NUCLEOTIDE SEQUENCE [LARGE SCALE GENOMIC DNA]</scope>
</reference>
<evidence type="ECO:0000313" key="2">
    <source>
        <dbReference type="Proteomes" id="UP000288216"/>
    </source>
</evidence>
<evidence type="ECO:0000313" key="1">
    <source>
        <dbReference type="EMBL" id="GCB64035.1"/>
    </source>
</evidence>
<dbReference type="EMBL" id="BFAA01002716">
    <property type="protein sequence ID" value="GCB64035.1"/>
    <property type="molecule type" value="Genomic_DNA"/>
</dbReference>
<accession>A0A401NT35</accession>
<proteinExistence type="predicted"/>
<comment type="caution">
    <text evidence="1">The sequence shown here is derived from an EMBL/GenBank/DDBJ whole genome shotgun (WGS) entry which is preliminary data.</text>
</comment>
<protein>
    <submittedName>
        <fullName evidence="1">Uncharacterized protein</fullName>
    </submittedName>
</protein>
<organism evidence="1 2">
    <name type="scientific">Scyliorhinus torazame</name>
    <name type="common">Cloudy catshark</name>
    <name type="synonym">Catulus torazame</name>
    <dbReference type="NCBI Taxonomy" id="75743"/>
    <lineage>
        <taxon>Eukaryota</taxon>
        <taxon>Metazoa</taxon>
        <taxon>Chordata</taxon>
        <taxon>Craniata</taxon>
        <taxon>Vertebrata</taxon>
        <taxon>Chondrichthyes</taxon>
        <taxon>Elasmobranchii</taxon>
        <taxon>Galeomorphii</taxon>
        <taxon>Galeoidea</taxon>
        <taxon>Carcharhiniformes</taxon>
        <taxon>Scyliorhinidae</taxon>
        <taxon>Scyliorhinus</taxon>
    </lineage>
</organism>
<dbReference type="Proteomes" id="UP000288216">
    <property type="component" value="Unassembled WGS sequence"/>
</dbReference>
<gene>
    <name evidence="1" type="ORF">scyTo_0007474</name>
</gene>